<dbReference type="Pfam" id="PF13921">
    <property type="entry name" value="Myb_DNA-bind_6"/>
    <property type="match status" value="1"/>
</dbReference>
<evidence type="ECO:0000256" key="1">
    <source>
        <dbReference type="SAM" id="MobiDB-lite"/>
    </source>
</evidence>
<proteinExistence type="predicted"/>
<evidence type="ECO:0000313" key="4">
    <source>
        <dbReference type="Proteomes" id="UP001296104"/>
    </source>
</evidence>
<dbReference type="InterPro" id="IPR009057">
    <property type="entry name" value="Homeodomain-like_sf"/>
</dbReference>
<dbReference type="EMBL" id="CAVMBE010000046">
    <property type="protein sequence ID" value="CAK4031284.1"/>
    <property type="molecule type" value="Genomic_DNA"/>
</dbReference>
<feature type="compositionally biased region" description="Basic and acidic residues" evidence="1">
    <location>
        <begin position="1"/>
        <end position="12"/>
    </location>
</feature>
<feature type="compositionally biased region" description="Polar residues" evidence="1">
    <location>
        <begin position="161"/>
        <end position="177"/>
    </location>
</feature>
<feature type="compositionally biased region" description="Acidic residues" evidence="1">
    <location>
        <begin position="450"/>
        <end position="464"/>
    </location>
</feature>
<dbReference type="SUPFAM" id="SSF46689">
    <property type="entry name" value="Homeodomain-like"/>
    <property type="match status" value="1"/>
</dbReference>
<feature type="domain" description="Myb-like" evidence="2">
    <location>
        <begin position="338"/>
        <end position="388"/>
    </location>
</feature>
<name>A0AAI9ECP0_9PEZI</name>
<feature type="compositionally biased region" description="Low complexity" evidence="1">
    <location>
        <begin position="497"/>
        <end position="516"/>
    </location>
</feature>
<comment type="caution">
    <text evidence="3">The sequence shown here is derived from an EMBL/GenBank/DDBJ whole genome shotgun (WGS) entry which is preliminary data.</text>
</comment>
<evidence type="ECO:0000313" key="3">
    <source>
        <dbReference type="EMBL" id="CAK4031284.1"/>
    </source>
</evidence>
<reference evidence="3" key="1">
    <citation type="submission" date="2023-11" db="EMBL/GenBank/DDBJ databases">
        <authorList>
            <person name="Alioto T."/>
            <person name="Alioto T."/>
            <person name="Gomez Garrido J."/>
        </authorList>
    </citation>
    <scope>NUCLEOTIDE SEQUENCE</scope>
</reference>
<dbReference type="PROSITE" id="PS50090">
    <property type="entry name" value="MYB_LIKE"/>
    <property type="match status" value="1"/>
</dbReference>
<gene>
    <name evidence="3" type="ORF">LECACI_7A006442</name>
</gene>
<feature type="region of interest" description="Disordered" evidence="1">
    <location>
        <begin position="161"/>
        <end position="219"/>
    </location>
</feature>
<dbReference type="CDD" id="cd00167">
    <property type="entry name" value="SANT"/>
    <property type="match status" value="1"/>
</dbReference>
<feature type="compositionally biased region" description="Low complexity" evidence="1">
    <location>
        <begin position="256"/>
        <end position="291"/>
    </location>
</feature>
<feature type="region of interest" description="Disordered" evidence="1">
    <location>
        <begin position="440"/>
        <end position="523"/>
    </location>
</feature>
<dbReference type="AlphaFoldDB" id="A0AAI9ECP0"/>
<feature type="region of interest" description="Disordered" evidence="1">
    <location>
        <begin position="1"/>
        <end position="57"/>
    </location>
</feature>
<dbReference type="Proteomes" id="UP001296104">
    <property type="component" value="Unassembled WGS sequence"/>
</dbReference>
<keyword evidence="4" id="KW-1185">Reference proteome</keyword>
<feature type="compositionally biased region" description="Low complexity" evidence="1">
    <location>
        <begin position="182"/>
        <end position="209"/>
    </location>
</feature>
<dbReference type="InterPro" id="IPR001005">
    <property type="entry name" value="SANT/Myb"/>
</dbReference>
<organism evidence="3 4">
    <name type="scientific">Lecanosticta acicola</name>
    <dbReference type="NCBI Taxonomy" id="111012"/>
    <lineage>
        <taxon>Eukaryota</taxon>
        <taxon>Fungi</taxon>
        <taxon>Dikarya</taxon>
        <taxon>Ascomycota</taxon>
        <taxon>Pezizomycotina</taxon>
        <taxon>Dothideomycetes</taxon>
        <taxon>Dothideomycetidae</taxon>
        <taxon>Mycosphaerellales</taxon>
        <taxon>Mycosphaerellaceae</taxon>
        <taxon>Lecanosticta</taxon>
    </lineage>
</organism>
<dbReference type="SMART" id="SM00717">
    <property type="entry name" value="SANT"/>
    <property type="match status" value="2"/>
</dbReference>
<accession>A0AAI9ECP0</accession>
<sequence>MPLQHDVMKPELKPPSTHGPVAPKSSDSPIATNDDKLSLSIVPPPHPSIESGSSPDSCLSGELWQPLYSVASVARPFQDFSFDFGGGHGQEQNATEATLPVTSAEYQQLITHAIADPGYLQPQQSSYATQNNYTHYGASNILPSPVSAPEPIYGMGATPQQQILASQKPRQMSQIPQVASAPPHYGSPYHSPPVNVSQYQQDPAAAAQQHPSSRKRSFQEEYDHYSAYQGLQQLPSREFTPYAQQAQQQQIGFHYPQYPSQRSSPHPSHSSQSMRSTSHQSTAAHQQQQASQHHHHRLPNQQPPNKLARWDLSPTDDEDDHGPPSVVGQPGMPAPAPRPKGPKLKFTPEDDALLVELKETKNLTWKQIADFFPGRSSGTLQVRYCTKLKAKRVVWGDDMVARLRSAMHEYDQDRWRIVASKVGNGFSAVACKEKALELEGFLPPPHQPEGLDDQEEAEDEEDESTTGFPPSHGYDDFPVRTTTTTTTTDEHDDEKQSSAAAAAPPLQPQSSHQQQQHFGALSG</sequence>
<feature type="region of interest" description="Disordered" evidence="1">
    <location>
        <begin position="256"/>
        <end position="346"/>
    </location>
</feature>
<evidence type="ECO:0000259" key="2">
    <source>
        <dbReference type="PROSITE" id="PS50090"/>
    </source>
</evidence>
<dbReference type="Gene3D" id="1.10.10.60">
    <property type="entry name" value="Homeodomain-like"/>
    <property type="match status" value="1"/>
</dbReference>
<protein>
    <recommendedName>
        <fullName evidence="2">Myb-like domain-containing protein</fullName>
    </recommendedName>
</protein>